<keyword evidence="7" id="KW-1185">Reference proteome</keyword>
<evidence type="ECO:0000256" key="3">
    <source>
        <dbReference type="ARBA" id="ARBA00023163"/>
    </source>
</evidence>
<dbReference type="RefSeq" id="WP_158523116.1">
    <property type="nucleotide sequence ID" value="NZ_AQQV01000002.1"/>
</dbReference>
<keyword evidence="2 4" id="KW-0238">DNA-binding</keyword>
<keyword evidence="3" id="KW-0804">Transcription</keyword>
<gene>
    <name evidence="6" type="ORF">ATO7_08187</name>
</gene>
<sequence>MTNTAEDLTIARQPKQQRSRQRFGEVLSTAELLLREQGISQFSIPQIAERLQCSRNAIYKFFPTPYAVLNELTQRRLQALEASLISESDRNPAASWQDMVKRIVATAVKFYNADSVASMLILGGSSTDESYRLLELTIHHLGSQIRRMMSIYGRTLPADPPDVATLAVEIGSAAFRLSYMTYQRITPAYEVEAATAMIAYLETRIKN</sequence>
<evidence type="ECO:0000256" key="1">
    <source>
        <dbReference type="ARBA" id="ARBA00023015"/>
    </source>
</evidence>
<dbReference type="InterPro" id="IPR009057">
    <property type="entry name" value="Homeodomain-like_sf"/>
</dbReference>
<organism evidence="6 7">
    <name type="scientific">Oceanococcus atlanticus</name>
    <dbReference type="NCBI Taxonomy" id="1317117"/>
    <lineage>
        <taxon>Bacteria</taxon>
        <taxon>Pseudomonadati</taxon>
        <taxon>Pseudomonadota</taxon>
        <taxon>Gammaproteobacteria</taxon>
        <taxon>Chromatiales</taxon>
        <taxon>Oceanococcaceae</taxon>
        <taxon>Oceanococcus</taxon>
    </lineage>
</organism>
<evidence type="ECO:0000313" key="6">
    <source>
        <dbReference type="EMBL" id="ORE87003.1"/>
    </source>
</evidence>
<dbReference type="GO" id="GO:0003700">
    <property type="term" value="F:DNA-binding transcription factor activity"/>
    <property type="evidence" value="ECO:0007669"/>
    <property type="project" value="TreeGrafter"/>
</dbReference>
<dbReference type="Proteomes" id="UP000192342">
    <property type="component" value="Unassembled WGS sequence"/>
</dbReference>
<dbReference type="PANTHER" id="PTHR30055:SF234">
    <property type="entry name" value="HTH-TYPE TRANSCRIPTIONAL REGULATOR BETI"/>
    <property type="match status" value="1"/>
</dbReference>
<dbReference type="PROSITE" id="PS50977">
    <property type="entry name" value="HTH_TETR_2"/>
    <property type="match status" value="1"/>
</dbReference>
<dbReference type="PANTHER" id="PTHR30055">
    <property type="entry name" value="HTH-TYPE TRANSCRIPTIONAL REGULATOR RUTR"/>
    <property type="match status" value="1"/>
</dbReference>
<dbReference type="OrthoDB" id="325065at2"/>
<name>A0A1Y1SE98_9GAMM</name>
<dbReference type="EMBL" id="AQQV01000002">
    <property type="protein sequence ID" value="ORE87003.1"/>
    <property type="molecule type" value="Genomic_DNA"/>
</dbReference>
<dbReference type="Pfam" id="PF00440">
    <property type="entry name" value="TetR_N"/>
    <property type="match status" value="1"/>
</dbReference>
<evidence type="ECO:0000259" key="5">
    <source>
        <dbReference type="PROSITE" id="PS50977"/>
    </source>
</evidence>
<dbReference type="SUPFAM" id="SSF46689">
    <property type="entry name" value="Homeodomain-like"/>
    <property type="match status" value="1"/>
</dbReference>
<dbReference type="InterPro" id="IPR050109">
    <property type="entry name" value="HTH-type_TetR-like_transc_reg"/>
</dbReference>
<dbReference type="AlphaFoldDB" id="A0A1Y1SE98"/>
<keyword evidence="1" id="KW-0805">Transcription regulation</keyword>
<dbReference type="InterPro" id="IPR001647">
    <property type="entry name" value="HTH_TetR"/>
</dbReference>
<dbReference type="Pfam" id="PF17918">
    <property type="entry name" value="TetR_C_15"/>
    <property type="match status" value="1"/>
</dbReference>
<accession>A0A1Y1SE98</accession>
<reference evidence="6 7" key="1">
    <citation type="submission" date="2013-04" db="EMBL/GenBank/DDBJ databases">
        <title>Oceanococcus atlanticus 22II-S10r2 Genome Sequencing.</title>
        <authorList>
            <person name="Lai Q."/>
            <person name="Li G."/>
            <person name="Shao Z."/>
        </authorList>
    </citation>
    <scope>NUCLEOTIDE SEQUENCE [LARGE SCALE GENOMIC DNA]</scope>
    <source>
        <strain evidence="6 7">22II-S10r2</strain>
    </source>
</reference>
<dbReference type="STRING" id="1317117.ATO7_08187"/>
<feature type="domain" description="HTH tetR-type" evidence="5">
    <location>
        <begin position="20"/>
        <end position="80"/>
    </location>
</feature>
<comment type="caution">
    <text evidence="6">The sequence shown here is derived from an EMBL/GenBank/DDBJ whole genome shotgun (WGS) entry which is preliminary data.</text>
</comment>
<protein>
    <submittedName>
        <fullName evidence="6">Regulatory protein TetR</fullName>
    </submittedName>
</protein>
<evidence type="ECO:0000256" key="2">
    <source>
        <dbReference type="ARBA" id="ARBA00023125"/>
    </source>
</evidence>
<proteinExistence type="predicted"/>
<dbReference type="InterPro" id="IPR041669">
    <property type="entry name" value="TetR_C_15"/>
</dbReference>
<dbReference type="Gene3D" id="1.10.357.10">
    <property type="entry name" value="Tetracycline Repressor, domain 2"/>
    <property type="match status" value="1"/>
</dbReference>
<evidence type="ECO:0000313" key="7">
    <source>
        <dbReference type="Proteomes" id="UP000192342"/>
    </source>
</evidence>
<dbReference type="GO" id="GO:0000976">
    <property type="term" value="F:transcription cis-regulatory region binding"/>
    <property type="evidence" value="ECO:0007669"/>
    <property type="project" value="TreeGrafter"/>
</dbReference>
<feature type="DNA-binding region" description="H-T-H motif" evidence="4">
    <location>
        <begin position="43"/>
        <end position="62"/>
    </location>
</feature>
<evidence type="ECO:0000256" key="4">
    <source>
        <dbReference type="PROSITE-ProRule" id="PRU00335"/>
    </source>
</evidence>